<dbReference type="EMBL" id="MCGO01000007">
    <property type="protein sequence ID" value="ORY50391.1"/>
    <property type="molecule type" value="Genomic_DNA"/>
</dbReference>
<protein>
    <submittedName>
        <fullName evidence="1">Uncharacterized protein</fullName>
    </submittedName>
</protein>
<dbReference type="AlphaFoldDB" id="A0A1Y2CTP2"/>
<reference evidence="1 2" key="1">
    <citation type="submission" date="2016-07" db="EMBL/GenBank/DDBJ databases">
        <title>Pervasive Adenine N6-methylation of Active Genes in Fungi.</title>
        <authorList>
            <consortium name="DOE Joint Genome Institute"/>
            <person name="Mondo S.J."/>
            <person name="Dannebaum R.O."/>
            <person name="Kuo R.C."/>
            <person name="Labutti K."/>
            <person name="Haridas S."/>
            <person name="Kuo A."/>
            <person name="Salamov A."/>
            <person name="Ahrendt S.R."/>
            <person name="Lipzen A."/>
            <person name="Sullivan W."/>
            <person name="Andreopoulos W.B."/>
            <person name="Clum A."/>
            <person name="Lindquist E."/>
            <person name="Daum C."/>
            <person name="Ramamoorthy G.K."/>
            <person name="Gryganskyi A."/>
            <person name="Culley D."/>
            <person name="Magnuson J.K."/>
            <person name="James T.Y."/>
            <person name="O'Malley M.A."/>
            <person name="Stajich J.E."/>
            <person name="Spatafora J.W."/>
            <person name="Visel A."/>
            <person name="Grigoriev I.V."/>
        </authorList>
    </citation>
    <scope>NUCLEOTIDE SEQUENCE [LARGE SCALE GENOMIC DNA]</scope>
    <source>
        <strain evidence="1 2">JEL800</strain>
    </source>
</reference>
<evidence type="ECO:0000313" key="2">
    <source>
        <dbReference type="Proteomes" id="UP000193642"/>
    </source>
</evidence>
<sequence length="119" mass="13364">MKRRADTEATTFYDAGGSMLKYRKEDVDWAAIHAMRPHNTPSAIHSNAPLTTPTRAPRPPQNCVHCGVSEANSPMSYMSTKRLQNCYFCDKLACIECCMICNKCGELYCRRGLCLTCHP</sequence>
<comment type="caution">
    <text evidence="1">The sequence shown here is derived from an EMBL/GenBank/DDBJ whole genome shotgun (WGS) entry which is preliminary data.</text>
</comment>
<keyword evidence="2" id="KW-1185">Reference proteome</keyword>
<accession>A0A1Y2CTP2</accession>
<proteinExistence type="predicted"/>
<dbReference type="Proteomes" id="UP000193642">
    <property type="component" value="Unassembled WGS sequence"/>
</dbReference>
<name>A0A1Y2CTP2_9FUNG</name>
<gene>
    <name evidence="1" type="ORF">BCR33DRAFT_713210</name>
</gene>
<evidence type="ECO:0000313" key="1">
    <source>
        <dbReference type="EMBL" id="ORY50391.1"/>
    </source>
</evidence>
<organism evidence="1 2">
    <name type="scientific">Rhizoclosmatium globosum</name>
    <dbReference type="NCBI Taxonomy" id="329046"/>
    <lineage>
        <taxon>Eukaryota</taxon>
        <taxon>Fungi</taxon>
        <taxon>Fungi incertae sedis</taxon>
        <taxon>Chytridiomycota</taxon>
        <taxon>Chytridiomycota incertae sedis</taxon>
        <taxon>Chytridiomycetes</taxon>
        <taxon>Chytridiales</taxon>
        <taxon>Chytriomycetaceae</taxon>
        <taxon>Rhizoclosmatium</taxon>
    </lineage>
</organism>